<dbReference type="InterPro" id="IPR038508">
    <property type="entry name" value="ArfGAP_dom_sf"/>
</dbReference>
<dbReference type="Gene3D" id="2.30.29.30">
    <property type="entry name" value="Pleckstrin-homology domain (PH domain)/Phosphotyrosine-binding domain (PTB)"/>
    <property type="match status" value="1"/>
</dbReference>
<feature type="repeat" description="ANK" evidence="5">
    <location>
        <begin position="610"/>
        <end position="642"/>
    </location>
</feature>
<evidence type="ECO:0000256" key="1">
    <source>
        <dbReference type="ARBA" id="ARBA00022468"/>
    </source>
</evidence>
<dbReference type="SMART" id="SM00105">
    <property type="entry name" value="ArfGap"/>
    <property type="match status" value="1"/>
</dbReference>
<dbReference type="STRING" id="4829.A0A163IZ42"/>
<name>A0A163IZ42_ABSGL</name>
<dbReference type="SUPFAM" id="SSF50729">
    <property type="entry name" value="PH domain-like"/>
    <property type="match status" value="1"/>
</dbReference>
<dbReference type="Gene3D" id="1.25.40.20">
    <property type="entry name" value="Ankyrin repeat-containing domain"/>
    <property type="match status" value="1"/>
</dbReference>
<keyword evidence="3 6" id="KW-0863">Zinc-finger</keyword>
<feature type="repeat" description="ANK" evidence="5">
    <location>
        <begin position="577"/>
        <end position="609"/>
    </location>
</feature>
<dbReference type="SUPFAM" id="SSF48403">
    <property type="entry name" value="Ankyrin repeat"/>
    <property type="match status" value="1"/>
</dbReference>
<dbReference type="SMART" id="SM00233">
    <property type="entry name" value="PH"/>
    <property type="match status" value="1"/>
</dbReference>
<dbReference type="PROSITE" id="PS50297">
    <property type="entry name" value="ANK_REP_REGION"/>
    <property type="match status" value="2"/>
</dbReference>
<dbReference type="GO" id="GO:0008270">
    <property type="term" value="F:zinc ion binding"/>
    <property type="evidence" value="ECO:0007669"/>
    <property type="project" value="UniProtKB-KW"/>
</dbReference>
<dbReference type="InParanoid" id="A0A163IZ42"/>
<dbReference type="Pfam" id="PF01412">
    <property type="entry name" value="ArfGap"/>
    <property type="match status" value="1"/>
</dbReference>
<dbReference type="FunFam" id="1.10.220.150:FF:000009">
    <property type="entry name" value="stromal membrane-associated protein 1 isoform X1"/>
    <property type="match status" value="1"/>
</dbReference>
<organism evidence="10">
    <name type="scientific">Absidia glauca</name>
    <name type="common">Pin mould</name>
    <dbReference type="NCBI Taxonomy" id="4829"/>
    <lineage>
        <taxon>Eukaryota</taxon>
        <taxon>Fungi</taxon>
        <taxon>Fungi incertae sedis</taxon>
        <taxon>Mucoromycota</taxon>
        <taxon>Mucoromycotina</taxon>
        <taxon>Mucoromycetes</taxon>
        <taxon>Mucorales</taxon>
        <taxon>Cunninghamellaceae</taxon>
        <taxon>Absidia</taxon>
    </lineage>
</organism>
<protein>
    <recommendedName>
        <fullName evidence="12">Arf-GAP with coiled-coil, ANK repeat and PH domain-containing protein</fullName>
    </recommendedName>
</protein>
<evidence type="ECO:0000259" key="8">
    <source>
        <dbReference type="PROSITE" id="PS50003"/>
    </source>
</evidence>
<proteinExistence type="predicted"/>
<dbReference type="InterPro" id="IPR001164">
    <property type="entry name" value="ArfGAP_dom"/>
</dbReference>
<dbReference type="OrthoDB" id="10266696at2759"/>
<keyword evidence="4" id="KW-0862">Zinc</keyword>
<dbReference type="Gene3D" id="1.20.1270.60">
    <property type="entry name" value="Arfaptin homology (AH) domain/BAR domain"/>
    <property type="match status" value="1"/>
</dbReference>
<keyword evidence="11" id="KW-1185">Reference proteome</keyword>
<evidence type="ECO:0000256" key="3">
    <source>
        <dbReference type="ARBA" id="ARBA00022771"/>
    </source>
</evidence>
<dbReference type="InterPro" id="IPR045258">
    <property type="entry name" value="ACAP1/2/3-like"/>
</dbReference>
<feature type="region of interest" description="Disordered" evidence="7">
    <location>
        <begin position="382"/>
        <end position="409"/>
    </location>
</feature>
<dbReference type="SUPFAM" id="SSF57863">
    <property type="entry name" value="ArfGap/RecO-like zinc finger"/>
    <property type="match status" value="1"/>
</dbReference>
<accession>A0A163IZ42</accession>
<dbReference type="AlphaFoldDB" id="A0A163IZ42"/>
<feature type="domain" description="PH" evidence="8">
    <location>
        <begin position="277"/>
        <end position="377"/>
    </location>
</feature>
<gene>
    <name evidence="10" type="primary">ABSGL_01579.1 scaffold 1725</name>
</gene>
<evidence type="ECO:0000256" key="4">
    <source>
        <dbReference type="ARBA" id="ARBA00022833"/>
    </source>
</evidence>
<dbReference type="PROSITE" id="PS50088">
    <property type="entry name" value="ANK_REPEAT"/>
    <property type="match status" value="2"/>
</dbReference>
<keyword evidence="5" id="KW-0040">ANK repeat</keyword>
<dbReference type="Pfam" id="PF16746">
    <property type="entry name" value="BAR_3"/>
    <property type="match status" value="1"/>
</dbReference>
<dbReference type="SUPFAM" id="SSF103657">
    <property type="entry name" value="BAR/IMD domain-like"/>
    <property type="match status" value="1"/>
</dbReference>
<dbReference type="PANTHER" id="PTHR23180:SF160">
    <property type="entry name" value="ADP-RIBOSYLATION FACTOR GTPASE-ACTIVATING PROTEIN EFFECTOR PROTEIN 1"/>
    <property type="match status" value="1"/>
</dbReference>
<dbReference type="InterPro" id="IPR002110">
    <property type="entry name" value="Ankyrin_rpt"/>
</dbReference>
<feature type="region of interest" description="Disordered" evidence="7">
    <location>
        <begin position="690"/>
        <end position="737"/>
    </location>
</feature>
<dbReference type="PROSITE" id="PS50003">
    <property type="entry name" value="PH_DOMAIN"/>
    <property type="match status" value="1"/>
</dbReference>
<evidence type="ECO:0000256" key="7">
    <source>
        <dbReference type="SAM" id="MobiDB-lite"/>
    </source>
</evidence>
<keyword evidence="2" id="KW-0479">Metal-binding</keyword>
<dbReference type="InterPro" id="IPR001849">
    <property type="entry name" value="PH_domain"/>
</dbReference>
<keyword evidence="1" id="KW-0343">GTPase activation</keyword>
<reference evidence="10" key="1">
    <citation type="submission" date="2016-04" db="EMBL/GenBank/DDBJ databases">
        <authorList>
            <person name="Evans L.H."/>
            <person name="Alamgir A."/>
            <person name="Owens N."/>
            <person name="Weber N.D."/>
            <person name="Virtaneva K."/>
            <person name="Barbian K."/>
            <person name="Babar A."/>
            <person name="Rosenke K."/>
        </authorList>
    </citation>
    <scope>NUCLEOTIDE SEQUENCE [LARGE SCALE GENOMIC DNA]</scope>
    <source>
        <strain evidence="10">CBS 101.48</strain>
    </source>
</reference>
<dbReference type="GO" id="GO:0005096">
    <property type="term" value="F:GTPase activator activity"/>
    <property type="evidence" value="ECO:0007669"/>
    <property type="project" value="UniProtKB-KW"/>
</dbReference>
<evidence type="ECO:0000313" key="10">
    <source>
        <dbReference type="EMBL" id="SAL96204.1"/>
    </source>
</evidence>
<feature type="domain" description="Arf-GAP" evidence="9">
    <location>
        <begin position="413"/>
        <end position="536"/>
    </location>
</feature>
<evidence type="ECO:0000313" key="11">
    <source>
        <dbReference type="Proteomes" id="UP000078561"/>
    </source>
</evidence>
<dbReference type="PRINTS" id="PR00405">
    <property type="entry name" value="REVINTRACTNG"/>
</dbReference>
<dbReference type="Gene3D" id="1.10.220.150">
    <property type="entry name" value="Arf GTPase activating protein"/>
    <property type="match status" value="1"/>
</dbReference>
<dbReference type="InterPro" id="IPR011993">
    <property type="entry name" value="PH-like_dom_sf"/>
</dbReference>
<dbReference type="Proteomes" id="UP000078561">
    <property type="component" value="Unassembled WGS sequence"/>
</dbReference>
<sequence>MPPLDLRGCLEDSPTFRKRVNSHEESLSNFEASLKTLIKLTRSQMDLAGAYSQHQQELAQEFTSFALSQDDPIVAYALEKFGKSMFEVEKCRSMFNAHVADTFVHPLENFLKDVLYPIKDLKKRFEKASDDVDNALSKYMSKKPKDPMLGEAAKELGDARKTFHQLYLEYVSNLNSIEAKKKVDYMEHVMAYIYTKSVFHHQSYEILKDMEPYMRDLTGIMETNVMDGADSSRQRHSEETLESNVYQEICGQNLAANYNPIQENGYYDTLSKSNTSTHSKSGYLFERKGGRVLQSWSRKYYAIDGEDLVCTIRGPKASRDEDQSQTYNLRVCSVKTSDSYDRRFCFELISPMRVIVLQAENERDVQEWVDAIRTANQLALNSDKAPTRSLHTPPKPKGSGSQTTKPKDTDDIRGLLQQLRQTPGNDLCADCGAKEPEWASTNLGIIVCIECSGIHRSLGVHVSRVRALVLDKWETEVIEVMLQIGNTVANKIYQASVPSDMETFSISPTSSRNARDLWITEKYVKRSFVNRPCKNDGMDQDTINRDFWNCIVQSDLPGALAALAHGAQVDYKNPDDHHCTALHKAVQNGNEIVVDFLLQWSSNVNQPDDDGYTSLHHAALSTNVRLVLSLLKRHAKADVKDNDGKTPLDLAVDKQNVQAVTALRLFAFDKQHNSSPSSSLDFGFREAMSSFKSPAPSERPAYHNSHSALDLTLQKTDAAALNDPDDSTLLRPSSTGP</sequence>
<dbReference type="InterPro" id="IPR004148">
    <property type="entry name" value="BAR_dom"/>
</dbReference>
<dbReference type="InterPro" id="IPR037278">
    <property type="entry name" value="ARFGAP/RecO"/>
</dbReference>
<evidence type="ECO:0000259" key="9">
    <source>
        <dbReference type="PROSITE" id="PS50115"/>
    </source>
</evidence>
<evidence type="ECO:0008006" key="12">
    <source>
        <dbReference type="Google" id="ProtNLM"/>
    </source>
</evidence>
<dbReference type="SMART" id="SM00248">
    <property type="entry name" value="ANK"/>
    <property type="match status" value="3"/>
</dbReference>
<dbReference type="PROSITE" id="PS50115">
    <property type="entry name" value="ARFGAP"/>
    <property type="match status" value="1"/>
</dbReference>
<dbReference type="InterPro" id="IPR027267">
    <property type="entry name" value="AH/BAR_dom_sf"/>
</dbReference>
<dbReference type="Pfam" id="PF00169">
    <property type="entry name" value="PH"/>
    <property type="match status" value="1"/>
</dbReference>
<dbReference type="GO" id="GO:0005737">
    <property type="term" value="C:cytoplasm"/>
    <property type="evidence" value="ECO:0007669"/>
    <property type="project" value="InterPro"/>
</dbReference>
<dbReference type="InterPro" id="IPR036770">
    <property type="entry name" value="Ankyrin_rpt-contain_sf"/>
</dbReference>
<evidence type="ECO:0000256" key="5">
    <source>
        <dbReference type="PROSITE-ProRule" id="PRU00023"/>
    </source>
</evidence>
<evidence type="ECO:0000256" key="6">
    <source>
        <dbReference type="PROSITE-ProRule" id="PRU00288"/>
    </source>
</evidence>
<dbReference type="EMBL" id="LT550732">
    <property type="protein sequence ID" value="SAL96204.1"/>
    <property type="molecule type" value="Genomic_DNA"/>
</dbReference>
<dbReference type="Pfam" id="PF12796">
    <property type="entry name" value="Ank_2"/>
    <property type="match status" value="1"/>
</dbReference>
<dbReference type="OMA" id="FGFREAM"/>
<dbReference type="PANTHER" id="PTHR23180">
    <property type="entry name" value="CENTAURIN/ARF"/>
    <property type="match status" value="1"/>
</dbReference>
<evidence type="ECO:0000256" key="2">
    <source>
        <dbReference type="ARBA" id="ARBA00022723"/>
    </source>
</evidence>